<protein>
    <submittedName>
        <fullName evidence="1">Uncharacterized protein</fullName>
    </submittedName>
</protein>
<organism evidence="1 2">
    <name type="scientific">Kangiella spongicola</name>
    <dbReference type="NCBI Taxonomy" id="796379"/>
    <lineage>
        <taxon>Bacteria</taxon>
        <taxon>Pseudomonadati</taxon>
        <taxon>Pseudomonadota</taxon>
        <taxon>Gammaproteobacteria</taxon>
        <taxon>Kangiellales</taxon>
        <taxon>Kangiellaceae</taxon>
        <taxon>Kangiella</taxon>
    </lineage>
</organism>
<gene>
    <name evidence="1" type="ORF">DL796_11365</name>
</gene>
<name>A0A318D112_9GAMM</name>
<keyword evidence="2" id="KW-1185">Reference proteome</keyword>
<dbReference type="Proteomes" id="UP000247689">
    <property type="component" value="Unassembled WGS sequence"/>
</dbReference>
<comment type="caution">
    <text evidence="1">The sequence shown here is derived from an EMBL/GenBank/DDBJ whole genome shotgun (WGS) entry which is preliminary data.</text>
</comment>
<proteinExistence type="predicted"/>
<reference evidence="1 2" key="1">
    <citation type="submission" date="2018-05" db="EMBL/GenBank/DDBJ databases">
        <title>Kangiella spongicola genome sequence.</title>
        <authorList>
            <person name="Maclea K.S."/>
            <person name="Goen A.E."/>
            <person name="Kelley C."/>
            <person name="Underriner A."/>
            <person name="Silverwood T."/>
            <person name="Trachtenberg A.M."/>
        </authorList>
    </citation>
    <scope>NUCLEOTIDE SEQUENCE [LARGE SCALE GENOMIC DNA]</scope>
    <source>
        <strain evidence="1 2">ATCC BAA-2076</strain>
    </source>
</reference>
<evidence type="ECO:0000313" key="2">
    <source>
        <dbReference type="Proteomes" id="UP000247689"/>
    </source>
</evidence>
<dbReference type="AlphaFoldDB" id="A0A318D112"/>
<accession>A0A318D112</accession>
<evidence type="ECO:0000313" key="1">
    <source>
        <dbReference type="EMBL" id="PXF62900.1"/>
    </source>
</evidence>
<sequence length="170" mass="19340">MDEMNASMGGQRACVKESNFNVTSYDGFSYKTGGLCNDWQGQIKNYTTYTIRCANRINGTEANTIFAKPRETTELEHIGPMSGSLNYKCVKWSKSVEVWRDYPEHSYQILVKVDSAKKFISVKNLSSSQRKCFIKDENDRVLTQSVIGQGQILRWVKAPSGDFFTNCLYV</sequence>
<dbReference type="EMBL" id="QICH01000003">
    <property type="protein sequence ID" value="PXF62900.1"/>
    <property type="molecule type" value="Genomic_DNA"/>
</dbReference>